<dbReference type="OrthoDB" id="9803578at2"/>
<protein>
    <submittedName>
        <fullName evidence="1">Alpha/beta fold hydrolase</fullName>
    </submittedName>
</protein>
<dbReference type="RefSeq" id="WP_136410566.1">
    <property type="nucleotide sequence ID" value="NZ_CP039393.1"/>
</dbReference>
<name>A0A4P7VJR8_9BACT</name>
<dbReference type="InterPro" id="IPR000801">
    <property type="entry name" value="Esterase-like"/>
</dbReference>
<sequence>MRKYLTLLLLLTIIPGMCASTLRKVSVPSRVMGKNVDVNVITPDSEGRHPVVYLLHGWGGGCDNWLGVKPEIKRIADERDMIIVIPSGENSWYWDSPVNPALQYETFTAKELVKYIDDNFPTLPSRDKRAITGYSMGGQGALWLAMRHPDTFGAVGSLSGGVDIRPFPNNWNMNDAIGPKSKFPERWEQYALPNHIDDFAKANLAIIISCGIDDFFFEVNEEFHKALKKAGVKHHFIDSPGVHDSKYWNELTDYQLEFFNDYFDGLL</sequence>
<keyword evidence="1" id="KW-0378">Hydrolase</keyword>
<gene>
    <name evidence="1" type="ORF">E7746_08805</name>
</gene>
<dbReference type="PANTHER" id="PTHR48098:SF1">
    <property type="entry name" value="DIACYLGLYCEROL ACYLTRANSFERASE_MYCOLYLTRANSFERASE AG85A"/>
    <property type="match status" value="1"/>
</dbReference>
<dbReference type="EMBL" id="CP039393">
    <property type="protein sequence ID" value="QCD35972.1"/>
    <property type="molecule type" value="Genomic_DNA"/>
</dbReference>
<dbReference type="InterPro" id="IPR050583">
    <property type="entry name" value="Mycobacterial_A85_antigen"/>
</dbReference>
<evidence type="ECO:0000313" key="1">
    <source>
        <dbReference type="EMBL" id="QCD35972.1"/>
    </source>
</evidence>
<dbReference type="InterPro" id="IPR029058">
    <property type="entry name" value="AB_hydrolase_fold"/>
</dbReference>
<dbReference type="Pfam" id="PF00756">
    <property type="entry name" value="Esterase"/>
    <property type="match status" value="1"/>
</dbReference>
<evidence type="ECO:0000313" key="2">
    <source>
        <dbReference type="Proteomes" id="UP000297031"/>
    </source>
</evidence>
<dbReference type="Gene3D" id="3.40.50.1820">
    <property type="entry name" value="alpha/beta hydrolase"/>
    <property type="match status" value="1"/>
</dbReference>
<dbReference type="SUPFAM" id="SSF53474">
    <property type="entry name" value="alpha/beta-Hydrolases"/>
    <property type="match status" value="1"/>
</dbReference>
<dbReference type="KEGG" id="mgod:E7746_08805"/>
<dbReference type="AlphaFoldDB" id="A0A4P7VJR8"/>
<keyword evidence="2" id="KW-1185">Reference proteome</keyword>
<reference evidence="1 2" key="1">
    <citation type="submission" date="2019-02" db="EMBL/GenBank/DDBJ databases">
        <title>Isolation and identification of novel species under the genus Muribaculum.</title>
        <authorList>
            <person name="Miyake S."/>
            <person name="Ding Y."/>
            <person name="Low A."/>
            <person name="Soh M."/>
            <person name="Seedorf H."/>
        </authorList>
    </citation>
    <scope>NUCLEOTIDE SEQUENCE [LARGE SCALE GENOMIC DNA]</scope>
    <source>
        <strain evidence="1 2">TLL-A4</strain>
    </source>
</reference>
<dbReference type="GO" id="GO:0016787">
    <property type="term" value="F:hydrolase activity"/>
    <property type="evidence" value="ECO:0007669"/>
    <property type="project" value="UniProtKB-KW"/>
</dbReference>
<accession>A0A4P7VJR8</accession>
<dbReference type="Proteomes" id="UP000297031">
    <property type="component" value="Chromosome"/>
</dbReference>
<proteinExistence type="predicted"/>
<dbReference type="PANTHER" id="PTHR48098">
    <property type="entry name" value="ENTEROCHELIN ESTERASE-RELATED"/>
    <property type="match status" value="1"/>
</dbReference>
<dbReference type="GO" id="GO:0016747">
    <property type="term" value="F:acyltransferase activity, transferring groups other than amino-acyl groups"/>
    <property type="evidence" value="ECO:0007669"/>
    <property type="project" value="TreeGrafter"/>
</dbReference>
<organism evidence="1 2">
    <name type="scientific">Muribaculum gordoncarteri</name>
    <dbReference type="NCBI Taxonomy" id="2530390"/>
    <lineage>
        <taxon>Bacteria</taxon>
        <taxon>Pseudomonadati</taxon>
        <taxon>Bacteroidota</taxon>
        <taxon>Bacteroidia</taxon>
        <taxon>Bacteroidales</taxon>
        <taxon>Muribaculaceae</taxon>
        <taxon>Muribaculum</taxon>
    </lineage>
</organism>